<accession>A0A0S2HYD4</accession>
<dbReference type="Proteomes" id="UP000064893">
    <property type="component" value="Chromosome"/>
</dbReference>
<evidence type="ECO:0000256" key="4">
    <source>
        <dbReference type="ARBA" id="ARBA00023239"/>
    </source>
</evidence>
<sequence>MWQEQNNQLVKDFTFKGFSQAADFIGQIAREADKMEHHPDVLLHGYNKLHVTLMTHDVGKITDKDHKLAGIIDELYEKV</sequence>
<dbReference type="RefSeq" id="WP_057952595.1">
    <property type="nucleotide sequence ID" value="NZ_CP013118.1"/>
</dbReference>
<dbReference type="Pfam" id="PF01329">
    <property type="entry name" value="Pterin_4a"/>
    <property type="match status" value="1"/>
</dbReference>
<organism evidence="5 6">
    <name type="scientific">Salinivirga cyanobacteriivorans</name>
    <dbReference type="NCBI Taxonomy" id="1307839"/>
    <lineage>
        <taxon>Bacteria</taxon>
        <taxon>Pseudomonadati</taxon>
        <taxon>Bacteroidota</taxon>
        <taxon>Bacteroidia</taxon>
        <taxon>Bacteroidales</taxon>
        <taxon>Salinivirgaceae</taxon>
        <taxon>Salinivirga</taxon>
    </lineage>
</organism>
<dbReference type="KEGG" id="blq:L21SP5_01457"/>
<dbReference type="STRING" id="1307839.L21SP5_01457"/>
<dbReference type="EC" id="4.2.1.96" evidence="3"/>
<dbReference type="OrthoDB" id="9794987at2"/>
<evidence type="ECO:0000256" key="2">
    <source>
        <dbReference type="ARBA" id="ARBA00006472"/>
    </source>
</evidence>
<evidence type="ECO:0000256" key="3">
    <source>
        <dbReference type="ARBA" id="ARBA00013252"/>
    </source>
</evidence>
<protein>
    <recommendedName>
        <fullName evidence="3">4a-hydroxytetrahydrobiopterin dehydratase</fullName>
        <ecNumber evidence="3">4.2.1.96</ecNumber>
    </recommendedName>
</protein>
<keyword evidence="4 5" id="KW-0456">Lyase</keyword>
<dbReference type="Gene3D" id="3.30.1360.20">
    <property type="entry name" value="Transcriptional coactivator/pterin dehydratase"/>
    <property type="match status" value="1"/>
</dbReference>
<proteinExistence type="inferred from homology"/>
<dbReference type="EMBL" id="CP013118">
    <property type="protein sequence ID" value="ALO15107.1"/>
    <property type="molecule type" value="Genomic_DNA"/>
</dbReference>
<evidence type="ECO:0000313" key="6">
    <source>
        <dbReference type="Proteomes" id="UP000064893"/>
    </source>
</evidence>
<dbReference type="SUPFAM" id="SSF55248">
    <property type="entry name" value="PCD-like"/>
    <property type="match status" value="1"/>
</dbReference>
<comment type="similarity">
    <text evidence="2">Belongs to the pterin-4-alpha-carbinolamine dehydratase family.</text>
</comment>
<name>A0A0S2HYD4_9BACT</name>
<dbReference type="AlphaFoldDB" id="A0A0S2HYD4"/>
<dbReference type="CDD" id="cd00488">
    <property type="entry name" value="PCD_DCoH"/>
    <property type="match status" value="1"/>
</dbReference>
<reference evidence="5 6" key="1">
    <citation type="submission" date="2015-11" db="EMBL/GenBank/DDBJ databases">
        <title>Description and complete genome sequence of a novel strain predominating in hypersaline microbial mats and representing a new family of the Bacteriodetes phylum.</title>
        <authorList>
            <person name="Spring S."/>
            <person name="Bunk B."/>
            <person name="Sproer C."/>
            <person name="Klenk H.-P."/>
        </authorList>
    </citation>
    <scope>NUCLEOTIDE SEQUENCE [LARGE SCALE GENOMIC DNA]</scope>
    <source>
        <strain evidence="5 6">L21-Spi-D4</strain>
    </source>
</reference>
<evidence type="ECO:0000313" key="5">
    <source>
        <dbReference type="EMBL" id="ALO15107.1"/>
    </source>
</evidence>
<dbReference type="GO" id="GO:0008124">
    <property type="term" value="F:4-alpha-hydroxytetrahydrobiopterin dehydratase activity"/>
    <property type="evidence" value="ECO:0007669"/>
    <property type="project" value="UniProtKB-EC"/>
</dbReference>
<dbReference type="GO" id="GO:0006729">
    <property type="term" value="P:tetrahydrobiopterin biosynthetic process"/>
    <property type="evidence" value="ECO:0007669"/>
    <property type="project" value="InterPro"/>
</dbReference>
<evidence type="ECO:0000256" key="1">
    <source>
        <dbReference type="ARBA" id="ARBA00001554"/>
    </source>
</evidence>
<comment type="catalytic activity">
    <reaction evidence="1">
        <text>(4aS,6R)-4a-hydroxy-L-erythro-5,6,7,8-tetrahydrobiopterin = (6R)-L-erythro-6,7-dihydrobiopterin + H2O</text>
        <dbReference type="Rhea" id="RHEA:11920"/>
        <dbReference type="ChEBI" id="CHEBI:15377"/>
        <dbReference type="ChEBI" id="CHEBI:15642"/>
        <dbReference type="ChEBI" id="CHEBI:43120"/>
        <dbReference type="EC" id="4.2.1.96"/>
    </reaction>
</comment>
<dbReference type="PANTHER" id="PTHR12599">
    <property type="entry name" value="PTERIN-4-ALPHA-CARBINOLAMINE DEHYDRATASE"/>
    <property type="match status" value="1"/>
</dbReference>
<keyword evidence="6" id="KW-1185">Reference proteome</keyword>
<dbReference type="PANTHER" id="PTHR12599:SF0">
    <property type="entry name" value="PTERIN-4-ALPHA-CARBINOLAMINE DEHYDRATASE"/>
    <property type="match status" value="1"/>
</dbReference>
<dbReference type="InterPro" id="IPR001533">
    <property type="entry name" value="Pterin_deHydtase"/>
</dbReference>
<dbReference type="InterPro" id="IPR036428">
    <property type="entry name" value="PCD_sf"/>
</dbReference>
<gene>
    <name evidence="5" type="primary">phhB</name>
    <name evidence="5" type="ORF">L21SP5_01457</name>
</gene>